<name>A0A6A6WQ12_9PLEO</name>
<organism evidence="10 11">
    <name type="scientific">Melanomma pulvis-pyrius CBS 109.77</name>
    <dbReference type="NCBI Taxonomy" id="1314802"/>
    <lineage>
        <taxon>Eukaryota</taxon>
        <taxon>Fungi</taxon>
        <taxon>Dikarya</taxon>
        <taxon>Ascomycota</taxon>
        <taxon>Pezizomycotina</taxon>
        <taxon>Dothideomycetes</taxon>
        <taxon>Pleosporomycetidae</taxon>
        <taxon>Pleosporales</taxon>
        <taxon>Melanommataceae</taxon>
        <taxon>Melanomma</taxon>
    </lineage>
</organism>
<sequence length="229" mass="25957">KCVNCLEDVPSSKGGLGCDRHFLCNDCATETFRRALGNILEFPARCCPDNELPQLALERLFASDPDFIKKYLEKLAEHRTPHNLRLYCCNPYCSTFIPPQHHLNTSYSTCTKLGCETRTCVSCKNEWVEGHDCVADSQTTMLPESVPKYSDDFRIKLCPNCKVLTQHAGNCNRMTCPCCLHSYCFICLDPLGDCADDACPMYDDPKYDKDGYELTERAIHRDTGRNREG</sequence>
<dbReference type="PANTHER" id="PTHR11685">
    <property type="entry name" value="RBR FAMILY RING FINGER AND IBR DOMAIN-CONTAINING"/>
    <property type="match status" value="1"/>
</dbReference>
<reference evidence="10" key="1">
    <citation type="journal article" date="2020" name="Stud. Mycol.">
        <title>101 Dothideomycetes genomes: a test case for predicting lifestyles and emergence of pathogens.</title>
        <authorList>
            <person name="Haridas S."/>
            <person name="Albert R."/>
            <person name="Binder M."/>
            <person name="Bloem J."/>
            <person name="Labutti K."/>
            <person name="Salamov A."/>
            <person name="Andreopoulos B."/>
            <person name="Baker S."/>
            <person name="Barry K."/>
            <person name="Bills G."/>
            <person name="Bluhm B."/>
            <person name="Cannon C."/>
            <person name="Castanera R."/>
            <person name="Culley D."/>
            <person name="Daum C."/>
            <person name="Ezra D."/>
            <person name="Gonzalez J."/>
            <person name="Henrissat B."/>
            <person name="Kuo A."/>
            <person name="Liang C."/>
            <person name="Lipzen A."/>
            <person name="Lutzoni F."/>
            <person name="Magnuson J."/>
            <person name="Mondo S."/>
            <person name="Nolan M."/>
            <person name="Ohm R."/>
            <person name="Pangilinan J."/>
            <person name="Park H.-J."/>
            <person name="Ramirez L."/>
            <person name="Alfaro M."/>
            <person name="Sun H."/>
            <person name="Tritt A."/>
            <person name="Yoshinaga Y."/>
            <person name="Zwiers L.-H."/>
            <person name="Turgeon B."/>
            <person name="Goodwin S."/>
            <person name="Spatafora J."/>
            <person name="Crous P."/>
            <person name="Grigoriev I."/>
        </authorList>
    </citation>
    <scope>NUCLEOTIDE SEQUENCE</scope>
    <source>
        <strain evidence="10">CBS 109.77</strain>
    </source>
</reference>
<feature type="domain" description="RING-type" evidence="9">
    <location>
        <begin position="1"/>
        <end position="203"/>
    </location>
</feature>
<dbReference type="GO" id="GO:0008270">
    <property type="term" value="F:zinc ion binding"/>
    <property type="evidence" value="ECO:0007669"/>
    <property type="project" value="UniProtKB-KW"/>
</dbReference>
<keyword evidence="7" id="KW-0833">Ubl conjugation pathway</keyword>
<keyword evidence="4" id="KW-0479">Metal-binding</keyword>
<dbReference type="InterPro" id="IPR002867">
    <property type="entry name" value="IBR_dom"/>
</dbReference>
<evidence type="ECO:0000256" key="3">
    <source>
        <dbReference type="ARBA" id="ARBA00022679"/>
    </source>
</evidence>
<evidence type="ECO:0000256" key="2">
    <source>
        <dbReference type="ARBA" id="ARBA00012251"/>
    </source>
</evidence>
<feature type="non-terminal residue" evidence="10">
    <location>
        <position position="229"/>
    </location>
</feature>
<dbReference type="EMBL" id="MU002575">
    <property type="protein sequence ID" value="KAF2786018.1"/>
    <property type="molecule type" value="Genomic_DNA"/>
</dbReference>
<dbReference type="InterPro" id="IPR044066">
    <property type="entry name" value="TRIAD_supradom"/>
</dbReference>
<dbReference type="Pfam" id="PF22191">
    <property type="entry name" value="IBR_1"/>
    <property type="match status" value="1"/>
</dbReference>
<evidence type="ECO:0000313" key="10">
    <source>
        <dbReference type="EMBL" id="KAF2786018.1"/>
    </source>
</evidence>
<dbReference type="PROSITE" id="PS00518">
    <property type="entry name" value="ZF_RING_1"/>
    <property type="match status" value="1"/>
</dbReference>
<keyword evidence="5" id="KW-0677">Repeat</keyword>
<dbReference type="SUPFAM" id="SSF57850">
    <property type="entry name" value="RING/U-box"/>
    <property type="match status" value="1"/>
</dbReference>
<evidence type="ECO:0000256" key="1">
    <source>
        <dbReference type="ARBA" id="ARBA00001798"/>
    </source>
</evidence>
<dbReference type="EC" id="2.3.2.31" evidence="2"/>
<proteinExistence type="predicted"/>
<dbReference type="InterPro" id="IPR017907">
    <property type="entry name" value="Znf_RING_CS"/>
</dbReference>
<accession>A0A6A6WQ12</accession>
<dbReference type="InterPro" id="IPR031127">
    <property type="entry name" value="E3_UB_ligase_RBR"/>
</dbReference>
<comment type="catalytic activity">
    <reaction evidence="1">
        <text>[E2 ubiquitin-conjugating enzyme]-S-ubiquitinyl-L-cysteine + [acceptor protein]-L-lysine = [E2 ubiquitin-conjugating enzyme]-L-cysteine + [acceptor protein]-N(6)-ubiquitinyl-L-lysine.</text>
        <dbReference type="EC" id="2.3.2.31"/>
    </reaction>
</comment>
<evidence type="ECO:0000256" key="7">
    <source>
        <dbReference type="ARBA" id="ARBA00022786"/>
    </source>
</evidence>
<evidence type="ECO:0000256" key="4">
    <source>
        <dbReference type="ARBA" id="ARBA00022723"/>
    </source>
</evidence>
<evidence type="ECO:0000256" key="5">
    <source>
        <dbReference type="ARBA" id="ARBA00022737"/>
    </source>
</evidence>
<protein>
    <recommendedName>
        <fullName evidence="2">RBR-type E3 ubiquitin transferase</fullName>
        <ecNumber evidence="2">2.3.2.31</ecNumber>
    </recommendedName>
</protein>
<dbReference type="Pfam" id="PF01485">
    <property type="entry name" value="IBR"/>
    <property type="match status" value="1"/>
</dbReference>
<evidence type="ECO:0000313" key="11">
    <source>
        <dbReference type="Proteomes" id="UP000799757"/>
    </source>
</evidence>
<dbReference type="AlphaFoldDB" id="A0A6A6WQ12"/>
<dbReference type="Gene3D" id="1.20.120.1750">
    <property type="match status" value="1"/>
</dbReference>
<keyword evidence="6" id="KW-0863">Zinc-finger</keyword>
<evidence type="ECO:0000256" key="6">
    <source>
        <dbReference type="ARBA" id="ARBA00022771"/>
    </source>
</evidence>
<gene>
    <name evidence="10" type="ORF">K505DRAFT_199064</name>
</gene>
<dbReference type="CDD" id="cd20336">
    <property type="entry name" value="Rcat_RBR"/>
    <property type="match status" value="1"/>
</dbReference>
<feature type="non-terminal residue" evidence="10">
    <location>
        <position position="1"/>
    </location>
</feature>
<dbReference type="OrthoDB" id="9977870at2759"/>
<dbReference type="PROSITE" id="PS51873">
    <property type="entry name" value="TRIAD"/>
    <property type="match status" value="1"/>
</dbReference>
<keyword evidence="8" id="KW-0862">Zinc</keyword>
<evidence type="ECO:0000256" key="8">
    <source>
        <dbReference type="ARBA" id="ARBA00022833"/>
    </source>
</evidence>
<dbReference type="GO" id="GO:0061630">
    <property type="term" value="F:ubiquitin protein ligase activity"/>
    <property type="evidence" value="ECO:0007669"/>
    <property type="project" value="UniProtKB-EC"/>
</dbReference>
<dbReference type="GO" id="GO:0016567">
    <property type="term" value="P:protein ubiquitination"/>
    <property type="evidence" value="ECO:0007669"/>
    <property type="project" value="InterPro"/>
</dbReference>
<dbReference type="Proteomes" id="UP000799757">
    <property type="component" value="Unassembled WGS sequence"/>
</dbReference>
<keyword evidence="11" id="KW-1185">Reference proteome</keyword>
<keyword evidence="3" id="KW-0808">Transferase</keyword>
<evidence type="ECO:0000259" key="9">
    <source>
        <dbReference type="PROSITE" id="PS51873"/>
    </source>
</evidence>